<dbReference type="Pfam" id="PF00483">
    <property type="entry name" value="NTP_transferase"/>
    <property type="match status" value="1"/>
</dbReference>
<sequence>MMETSLSELEAILLVGGQGTRLRPLTLGTPKPLLPTAGVPFLAHQLARARSFGVRRIVFATSYRAEMFSEAFGDGSAFGLSLEYMTEETPLGTGGAIRNAADALTCGPDAPVLVLNGDILSGHDIGDQVARHIARQAAVTLHLTEVEDPSRFGCVPTDGDGRVTAFLEKTPNPVTNRINAGCYVFTRSVIDTIPAGEVVSVERETFPGLIEDGALVLGYADASYWLDVGTPAAFVQGSRDLVLGRLASPALPGPTGDLLALPGAVVDAGAKVDGGSVVGARAVVEAGAQVSGSVLGDDCVIRAGASVTDSVVGIGARVEPGAVLRDVVVGDGAVVGPGNELLAGSRVWPGVVLPECAIRFSSDR</sequence>
<reference evidence="5" key="1">
    <citation type="journal article" date="2019" name="Int. J. Syst. Evol. Microbiol.">
        <title>The Global Catalogue of Microorganisms (GCM) 10K type strain sequencing project: providing services to taxonomists for standard genome sequencing and annotation.</title>
        <authorList>
            <consortium name="The Broad Institute Genomics Platform"/>
            <consortium name="The Broad Institute Genome Sequencing Center for Infectious Disease"/>
            <person name="Wu L."/>
            <person name="Ma J."/>
        </authorList>
    </citation>
    <scope>NUCLEOTIDE SEQUENCE [LARGE SCALE GENOMIC DNA]</scope>
    <source>
        <strain evidence="5">TBRC 7912</strain>
    </source>
</reference>
<dbReference type="Pfam" id="PF25087">
    <property type="entry name" value="GMPPB_C"/>
    <property type="match status" value="1"/>
</dbReference>
<dbReference type="Gene3D" id="3.90.550.10">
    <property type="entry name" value="Spore Coat Polysaccharide Biosynthesis Protein SpsA, Chain A"/>
    <property type="match status" value="1"/>
</dbReference>
<comment type="caution">
    <text evidence="4">The sequence shown here is derived from an EMBL/GenBank/DDBJ whole genome shotgun (WGS) entry which is preliminary data.</text>
</comment>
<evidence type="ECO:0000313" key="4">
    <source>
        <dbReference type="EMBL" id="MFC3983992.1"/>
    </source>
</evidence>
<dbReference type="InterPro" id="IPR056729">
    <property type="entry name" value="GMPPB_C"/>
</dbReference>
<evidence type="ECO:0000259" key="2">
    <source>
        <dbReference type="Pfam" id="PF00483"/>
    </source>
</evidence>
<dbReference type="EMBL" id="JBHSBC010000032">
    <property type="protein sequence ID" value="MFC3983992.1"/>
    <property type="molecule type" value="Genomic_DNA"/>
</dbReference>
<keyword evidence="5" id="KW-1185">Reference proteome</keyword>
<dbReference type="PANTHER" id="PTHR22572">
    <property type="entry name" value="SUGAR-1-PHOSPHATE GUANYL TRANSFERASE"/>
    <property type="match status" value="1"/>
</dbReference>
<organism evidence="4 5">
    <name type="scientific">Streptosporangium jomthongense</name>
    <dbReference type="NCBI Taxonomy" id="1193683"/>
    <lineage>
        <taxon>Bacteria</taxon>
        <taxon>Bacillati</taxon>
        <taxon>Actinomycetota</taxon>
        <taxon>Actinomycetes</taxon>
        <taxon>Streptosporangiales</taxon>
        <taxon>Streptosporangiaceae</taxon>
        <taxon>Streptosporangium</taxon>
    </lineage>
</organism>
<comment type="similarity">
    <text evidence="1">Belongs to the transferase hexapeptide repeat family.</text>
</comment>
<evidence type="ECO:0000256" key="1">
    <source>
        <dbReference type="ARBA" id="ARBA00007274"/>
    </source>
</evidence>
<accession>A0ABV8F9J3</accession>
<feature type="domain" description="Nucleotidyl transferase" evidence="2">
    <location>
        <begin position="11"/>
        <end position="240"/>
    </location>
</feature>
<dbReference type="Gene3D" id="2.160.10.10">
    <property type="entry name" value="Hexapeptide repeat proteins"/>
    <property type="match status" value="1"/>
</dbReference>
<dbReference type="InterPro" id="IPR050486">
    <property type="entry name" value="Mannose-1P_guanyltransferase"/>
</dbReference>
<dbReference type="SUPFAM" id="SSF53448">
    <property type="entry name" value="Nucleotide-diphospho-sugar transferases"/>
    <property type="match status" value="1"/>
</dbReference>
<feature type="domain" description="Mannose-1-phosphate guanyltransferase C-terminal" evidence="3">
    <location>
        <begin position="257"/>
        <end position="336"/>
    </location>
</feature>
<dbReference type="InterPro" id="IPR029044">
    <property type="entry name" value="Nucleotide-diphossugar_trans"/>
</dbReference>
<dbReference type="RefSeq" id="WP_352009925.1">
    <property type="nucleotide sequence ID" value="NZ_JBHSBC010000032.1"/>
</dbReference>
<protein>
    <submittedName>
        <fullName evidence="4">NDP-sugar synthase</fullName>
    </submittedName>
</protein>
<gene>
    <name evidence="4" type="ORF">ACFOYY_27935</name>
</gene>
<evidence type="ECO:0000313" key="5">
    <source>
        <dbReference type="Proteomes" id="UP001595698"/>
    </source>
</evidence>
<dbReference type="Proteomes" id="UP001595698">
    <property type="component" value="Unassembled WGS sequence"/>
</dbReference>
<proteinExistence type="inferred from homology"/>
<dbReference type="CDD" id="cd04181">
    <property type="entry name" value="NTP_transferase"/>
    <property type="match status" value="1"/>
</dbReference>
<name>A0ABV8F9J3_9ACTN</name>
<dbReference type="InterPro" id="IPR005835">
    <property type="entry name" value="NTP_transferase_dom"/>
</dbReference>
<evidence type="ECO:0000259" key="3">
    <source>
        <dbReference type="Pfam" id="PF25087"/>
    </source>
</evidence>